<protein>
    <submittedName>
        <fullName evidence="2">PiggyBac transposable element</fullName>
    </submittedName>
</protein>
<reference evidence="2" key="1">
    <citation type="submission" date="2022-10" db="EMBL/GenBank/DDBJ databases">
        <title>Genome sequences of endogenous nimaviruses in decapod crustaceans.</title>
        <authorList>
            <person name="Kawato S."/>
            <person name="Nozaki R."/>
            <person name="Kondo H."/>
            <person name="Hirono I."/>
        </authorList>
    </citation>
    <scope>NUCLEOTIDE SEQUENCE</scope>
    <source>
        <strain evidence="2">Ube2021</strain>
    </source>
</reference>
<dbReference type="PANTHER" id="PTHR47272">
    <property type="entry name" value="DDE_TNP_1_7 DOMAIN-CONTAINING PROTEIN"/>
    <property type="match status" value="1"/>
</dbReference>
<dbReference type="PANTHER" id="PTHR47272:SF2">
    <property type="entry name" value="PIGGYBAC TRANSPOSABLE ELEMENT-DERIVED PROTEIN 3-LIKE"/>
    <property type="match status" value="1"/>
</dbReference>
<feature type="domain" description="PiggyBac transposable element-derived protein" evidence="1">
    <location>
        <begin position="66"/>
        <end position="398"/>
    </location>
</feature>
<dbReference type="EMBL" id="LC738879">
    <property type="protein sequence ID" value="BDT62896.1"/>
    <property type="molecule type" value="Genomic_DNA"/>
</dbReference>
<accession>A0A9C7C6P2</accession>
<dbReference type="Pfam" id="PF13843">
    <property type="entry name" value="DDE_Tnp_1_7"/>
    <property type="match status" value="1"/>
</dbReference>
<dbReference type="InterPro" id="IPR029526">
    <property type="entry name" value="PGBD"/>
</dbReference>
<name>A0A9C7C6P2_9VIRU</name>
<organism evidence="2">
    <name type="scientific">Trachysalambria curvirostris majanivirus</name>
    <dbReference type="NCBI Taxonomy" id="2984281"/>
    <lineage>
        <taxon>Viruses</taxon>
        <taxon>Viruses incertae sedis</taxon>
        <taxon>Naldaviricetes</taxon>
        <taxon>Nimaviridae</taxon>
    </lineage>
</organism>
<evidence type="ECO:0000259" key="1">
    <source>
        <dbReference type="Pfam" id="PF13843"/>
    </source>
</evidence>
<evidence type="ECO:0000313" key="2">
    <source>
        <dbReference type="EMBL" id="BDT62896.1"/>
    </source>
</evidence>
<proteinExistence type="predicted"/>
<sequence>MGNQRRHHYYNIDTTNIDIRKGCQEFAKNSGLSFMSKDYQSNVIYVSMPTSYLNAYLTYGIFTRLKRTVNKLEIDSTLIKRFIGISLIMSAVRHPKFEMYWDGITRMDSIAESMTLSVFRIIITHLQFSYKTDDKREDKLYMIRPLIDNIKKRCRKIPSPLDVAVAMMVISSRGRTIIIDKDTQIPEGLLIFILVAPDGTLLDIEPYQGYDAFIEAIKRTEFDISQYKNLSLTEAAVLSFVKRVPYGTRFYLDEKFTTIRLLQILGINGVFTTGCIIKKLIPKEADFKHDGRQIQVKVRDDADHNLILWYNNRKGKQDYLISNIFQYDPVQQYQRWSKKKNKYYHTNCPNIIWQYNNCMNGVDILRKMIIDDNRSFRTGKYKVDLILALIDITCNNAWKEYRRDCYKTSITPVDLKTFKYEIADKYMS</sequence>